<dbReference type="AlphaFoldDB" id="A0AAN4W033"/>
<evidence type="ECO:0000313" key="8">
    <source>
        <dbReference type="Proteomes" id="UP001310022"/>
    </source>
</evidence>
<accession>A0AAN4W033</accession>
<keyword evidence="2" id="KW-0134">Cell wall</keyword>
<feature type="coiled-coil region" evidence="6">
    <location>
        <begin position="25"/>
        <end position="67"/>
    </location>
</feature>
<evidence type="ECO:0000256" key="2">
    <source>
        <dbReference type="ARBA" id="ARBA00022512"/>
    </source>
</evidence>
<dbReference type="PANTHER" id="PTHR31018:SF3">
    <property type="entry name" value="RECEPTOR PROTEIN-TYROSINE KINASE"/>
    <property type="match status" value="1"/>
</dbReference>
<evidence type="ECO:0000256" key="4">
    <source>
        <dbReference type="ARBA" id="ARBA00022729"/>
    </source>
</evidence>
<keyword evidence="3" id="KW-0964">Secreted</keyword>
<comment type="subcellular location">
    <subcellularLocation>
        <location evidence="1">Secreted</location>
        <location evidence="1">Cell wall</location>
    </subcellularLocation>
</comment>
<dbReference type="PANTHER" id="PTHR31018">
    <property type="entry name" value="SPORULATION-SPECIFIC PROTEIN-RELATED"/>
    <property type="match status" value="1"/>
</dbReference>
<keyword evidence="6" id="KW-0175">Coiled coil</keyword>
<evidence type="ECO:0000256" key="6">
    <source>
        <dbReference type="SAM" id="Coils"/>
    </source>
</evidence>
<keyword evidence="8" id="KW-1185">Reference proteome</keyword>
<comment type="caution">
    <text evidence="7">The sequence shown here is derived from an EMBL/GenBank/DDBJ whole genome shotgun (WGS) entry which is preliminary data.</text>
</comment>
<dbReference type="RefSeq" id="WP_338238445.1">
    <property type="nucleotide sequence ID" value="NZ_BQKE01000002.1"/>
</dbReference>
<organism evidence="7 8">
    <name type="scientific">Persicobacter diffluens</name>
    <dbReference type="NCBI Taxonomy" id="981"/>
    <lineage>
        <taxon>Bacteria</taxon>
        <taxon>Pseudomonadati</taxon>
        <taxon>Bacteroidota</taxon>
        <taxon>Cytophagia</taxon>
        <taxon>Cytophagales</taxon>
        <taxon>Persicobacteraceae</taxon>
        <taxon>Persicobacter</taxon>
    </lineage>
</organism>
<dbReference type="InterPro" id="IPR036941">
    <property type="entry name" value="Rcpt_L-dom_sf"/>
</dbReference>
<keyword evidence="5" id="KW-0325">Glycoprotein</keyword>
<evidence type="ECO:0000256" key="5">
    <source>
        <dbReference type="ARBA" id="ARBA00023180"/>
    </source>
</evidence>
<dbReference type="InterPro" id="IPR051648">
    <property type="entry name" value="CWI-Assembly_Regulator"/>
</dbReference>
<evidence type="ECO:0000256" key="3">
    <source>
        <dbReference type="ARBA" id="ARBA00022525"/>
    </source>
</evidence>
<proteinExistence type="predicted"/>
<dbReference type="EMBL" id="BQKE01000002">
    <property type="protein sequence ID" value="GJM63254.1"/>
    <property type="molecule type" value="Genomic_DNA"/>
</dbReference>
<name>A0AAN4W033_9BACT</name>
<reference evidence="7 8" key="1">
    <citation type="submission" date="2021-12" db="EMBL/GenBank/DDBJ databases">
        <title>Genome sequencing of bacteria with rrn-lacking chromosome and rrn-plasmid.</title>
        <authorList>
            <person name="Anda M."/>
            <person name="Iwasaki W."/>
        </authorList>
    </citation>
    <scope>NUCLEOTIDE SEQUENCE [LARGE SCALE GENOMIC DNA]</scope>
    <source>
        <strain evidence="7 8">NBRC 15940</strain>
    </source>
</reference>
<gene>
    <name evidence="7" type="ORF">PEDI_38060</name>
</gene>
<dbReference type="Gene3D" id="3.80.20.20">
    <property type="entry name" value="Receptor L-domain"/>
    <property type="match status" value="1"/>
</dbReference>
<dbReference type="Proteomes" id="UP001310022">
    <property type="component" value="Unassembled WGS sequence"/>
</dbReference>
<keyword evidence="4" id="KW-0732">Signal</keyword>
<dbReference type="GO" id="GO:0030313">
    <property type="term" value="C:cell envelope"/>
    <property type="evidence" value="ECO:0007669"/>
    <property type="project" value="UniProtKB-SubCell"/>
</dbReference>
<evidence type="ECO:0008006" key="9">
    <source>
        <dbReference type="Google" id="ProtNLM"/>
    </source>
</evidence>
<evidence type="ECO:0000256" key="1">
    <source>
        <dbReference type="ARBA" id="ARBA00004191"/>
    </source>
</evidence>
<dbReference type="SUPFAM" id="SSF52058">
    <property type="entry name" value="L domain-like"/>
    <property type="match status" value="2"/>
</dbReference>
<sequence length="577" mass="61357">MKKRILTLGVVALGLLGGGCVSEDIDGLQKQIDELNGKIGDLEETQKQDLLNAMAAMEAKLAEMAANGDADYTALMEQLRLMQEEVANNASAIYYGNLTSDVEYAAFESQGATIVTGRVLINDVNQLSKLAGVKMIGGELSLMTAVNNMELDALQSVGGDLIVSGVEESSSLSLPSLTSVAGNLTVKDNTELTAVNAAELVFVDGGLSLEMNPKLEAFTLPKLDQVKEININEGVKVSNWQTDPGPLANLDLSYANVTDGVNIQYVAGGALTLGQIGGGLVMENTGISKLEAKTTMLDGGLTLQYNSSLSEVMLDEVAKVYGDIVIKFNNADSGIGGGISGGMTSLPAFEKLTEIYGNVYVVANSKMNELVGFNAVTKIEVPNDNSGDSGKIEITDNGSEIPVVNVFEALETAKKGYSTIDVIVRVKTNWLKSFSSLKNARKVEVDLEIPTDGTGGIGIGSSAVNSANYTDAKFQGFDALEYVHGIKLDLSDVTDFHDTALGKLSSFRSYQNDTYYIYLSMPEEGVSLCAMSSLLNAIKDGDFDNNFNTSSREAIFTEGWTHVDRDTAVARLTAGCQ</sequence>
<evidence type="ECO:0000313" key="7">
    <source>
        <dbReference type="EMBL" id="GJM63254.1"/>
    </source>
</evidence>
<dbReference type="PROSITE" id="PS51257">
    <property type="entry name" value="PROKAR_LIPOPROTEIN"/>
    <property type="match status" value="1"/>
</dbReference>
<protein>
    <recommendedName>
        <fullName evidence="9">Receptor L-domain domain-containing protein</fullName>
    </recommendedName>
</protein>